<comment type="caution">
    <text evidence="11">The sequence shown here is derived from an EMBL/GenBank/DDBJ whole genome shotgun (WGS) entry which is preliminary data.</text>
</comment>
<dbReference type="PANTHER" id="PTHR34992:SF1">
    <property type="entry name" value="COPPER ACQUISITION FACTOR BIM1-LIKE DOMAIN-CONTAINING PROTEIN"/>
    <property type="match status" value="1"/>
</dbReference>
<evidence type="ECO:0000313" key="12">
    <source>
        <dbReference type="Proteomes" id="UP001287356"/>
    </source>
</evidence>
<evidence type="ECO:0000256" key="6">
    <source>
        <dbReference type="ARBA" id="ARBA00023180"/>
    </source>
</evidence>
<dbReference type="CDD" id="cd21176">
    <property type="entry name" value="LPMO_auxiliary-like"/>
    <property type="match status" value="1"/>
</dbReference>
<dbReference type="Pfam" id="PF20238">
    <property type="entry name" value="BIM1-like_dom"/>
    <property type="match status" value="1"/>
</dbReference>
<keyword evidence="2" id="KW-1003">Cell membrane</keyword>
<keyword evidence="6" id="KW-0325">Glycoprotein</keyword>
<dbReference type="AlphaFoldDB" id="A0AAE0N4D4"/>
<dbReference type="GO" id="GO:0005886">
    <property type="term" value="C:plasma membrane"/>
    <property type="evidence" value="ECO:0007669"/>
    <property type="project" value="UniProtKB-SubCell"/>
</dbReference>
<keyword evidence="5" id="KW-0472">Membrane</keyword>
<sequence>MAPLRSLVAAGLLFLSAANAHFLLLSPPSIEGSSIDEDKEGNAPCGADLPDLSANSTTDFHVGGDQIALQLGHPQANWLIRGTLDAKASSNWTQLFPIVTQSGLGNFCELSVAAPKEWVGQKGIIGVACNGPDGILYQCAVVNFVSGTSSSQASSCTNGSSVTASFSSDSKLSALVGNPSNTSSSPPSGTSRNASPSPVRSQFPLGSLLLGAVMVLVGATLL</sequence>
<evidence type="ECO:0000256" key="5">
    <source>
        <dbReference type="ARBA" id="ARBA00023136"/>
    </source>
</evidence>
<dbReference type="Proteomes" id="UP001287356">
    <property type="component" value="Unassembled WGS sequence"/>
</dbReference>
<evidence type="ECO:0000256" key="1">
    <source>
        <dbReference type="ARBA" id="ARBA00004609"/>
    </source>
</evidence>
<proteinExistence type="predicted"/>
<evidence type="ECO:0000256" key="2">
    <source>
        <dbReference type="ARBA" id="ARBA00022475"/>
    </source>
</evidence>
<evidence type="ECO:0000259" key="10">
    <source>
        <dbReference type="Pfam" id="PF20238"/>
    </source>
</evidence>
<dbReference type="InterPro" id="IPR046936">
    <property type="entry name" value="BIM1-like"/>
</dbReference>
<reference evidence="11" key="1">
    <citation type="journal article" date="2023" name="Mol. Phylogenet. Evol.">
        <title>Genome-scale phylogeny and comparative genomics of the fungal order Sordariales.</title>
        <authorList>
            <person name="Hensen N."/>
            <person name="Bonometti L."/>
            <person name="Westerberg I."/>
            <person name="Brannstrom I.O."/>
            <person name="Guillou S."/>
            <person name="Cros-Aarteil S."/>
            <person name="Calhoun S."/>
            <person name="Haridas S."/>
            <person name="Kuo A."/>
            <person name="Mondo S."/>
            <person name="Pangilinan J."/>
            <person name="Riley R."/>
            <person name="LaButti K."/>
            <person name="Andreopoulos B."/>
            <person name="Lipzen A."/>
            <person name="Chen C."/>
            <person name="Yan M."/>
            <person name="Daum C."/>
            <person name="Ng V."/>
            <person name="Clum A."/>
            <person name="Steindorff A."/>
            <person name="Ohm R.A."/>
            <person name="Martin F."/>
            <person name="Silar P."/>
            <person name="Natvig D.O."/>
            <person name="Lalanne C."/>
            <person name="Gautier V."/>
            <person name="Ament-Velasquez S.L."/>
            <person name="Kruys A."/>
            <person name="Hutchinson M.I."/>
            <person name="Powell A.J."/>
            <person name="Barry K."/>
            <person name="Miller A.N."/>
            <person name="Grigoriev I.V."/>
            <person name="Debuchy R."/>
            <person name="Gladieux P."/>
            <person name="Hiltunen Thoren M."/>
            <person name="Johannesson H."/>
        </authorList>
    </citation>
    <scope>NUCLEOTIDE SEQUENCE</scope>
    <source>
        <strain evidence="11">CBS 958.72</strain>
    </source>
</reference>
<feature type="compositionally biased region" description="Low complexity" evidence="8">
    <location>
        <begin position="177"/>
        <end position="191"/>
    </location>
</feature>
<feature type="region of interest" description="Disordered" evidence="8">
    <location>
        <begin position="176"/>
        <end position="198"/>
    </location>
</feature>
<keyword evidence="4 9" id="KW-0732">Signal</keyword>
<dbReference type="PANTHER" id="PTHR34992">
    <property type="entry name" value="HYPHAL ANASTAMOSIS-7 PROTEIN"/>
    <property type="match status" value="1"/>
</dbReference>
<feature type="signal peptide" evidence="9">
    <location>
        <begin position="1"/>
        <end position="20"/>
    </location>
</feature>
<feature type="chain" id="PRO_5042175822" description="Copper acquisition factor BIM1-like domain-containing protein" evidence="9">
    <location>
        <begin position="21"/>
        <end position="222"/>
    </location>
</feature>
<dbReference type="GO" id="GO:0098552">
    <property type="term" value="C:side of membrane"/>
    <property type="evidence" value="ECO:0007669"/>
    <property type="project" value="UniProtKB-KW"/>
</dbReference>
<evidence type="ECO:0000256" key="4">
    <source>
        <dbReference type="ARBA" id="ARBA00022729"/>
    </source>
</evidence>
<evidence type="ECO:0000256" key="7">
    <source>
        <dbReference type="ARBA" id="ARBA00023288"/>
    </source>
</evidence>
<dbReference type="InterPro" id="IPR046530">
    <property type="entry name" value="BIM1-like_dom"/>
</dbReference>
<keyword evidence="3" id="KW-0336">GPI-anchor</keyword>
<name>A0AAE0N4D4_9PEZI</name>
<keyword evidence="12" id="KW-1185">Reference proteome</keyword>
<gene>
    <name evidence="11" type="ORF">B0T24DRAFT_532482</name>
</gene>
<organism evidence="11 12">
    <name type="scientific">Lasiosphaeria ovina</name>
    <dbReference type="NCBI Taxonomy" id="92902"/>
    <lineage>
        <taxon>Eukaryota</taxon>
        <taxon>Fungi</taxon>
        <taxon>Dikarya</taxon>
        <taxon>Ascomycota</taxon>
        <taxon>Pezizomycotina</taxon>
        <taxon>Sordariomycetes</taxon>
        <taxon>Sordariomycetidae</taxon>
        <taxon>Sordariales</taxon>
        <taxon>Lasiosphaeriaceae</taxon>
        <taxon>Lasiosphaeria</taxon>
    </lineage>
</organism>
<accession>A0AAE0N4D4</accession>
<evidence type="ECO:0000256" key="9">
    <source>
        <dbReference type="SAM" id="SignalP"/>
    </source>
</evidence>
<evidence type="ECO:0000256" key="3">
    <source>
        <dbReference type="ARBA" id="ARBA00022622"/>
    </source>
</evidence>
<reference evidence="11" key="2">
    <citation type="submission" date="2023-06" db="EMBL/GenBank/DDBJ databases">
        <authorList>
            <consortium name="Lawrence Berkeley National Laboratory"/>
            <person name="Haridas S."/>
            <person name="Hensen N."/>
            <person name="Bonometti L."/>
            <person name="Westerberg I."/>
            <person name="Brannstrom I.O."/>
            <person name="Guillou S."/>
            <person name="Cros-Aarteil S."/>
            <person name="Calhoun S."/>
            <person name="Kuo A."/>
            <person name="Mondo S."/>
            <person name="Pangilinan J."/>
            <person name="Riley R."/>
            <person name="Labutti K."/>
            <person name="Andreopoulos B."/>
            <person name="Lipzen A."/>
            <person name="Chen C."/>
            <person name="Yanf M."/>
            <person name="Daum C."/>
            <person name="Ng V."/>
            <person name="Clum A."/>
            <person name="Steindorff A."/>
            <person name="Ohm R."/>
            <person name="Martin F."/>
            <person name="Silar P."/>
            <person name="Natvig D."/>
            <person name="Lalanne C."/>
            <person name="Gautier V."/>
            <person name="Ament-Velasquez S.L."/>
            <person name="Kruys A."/>
            <person name="Hutchinson M.I."/>
            <person name="Powell A.J."/>
            <person name="Barry K."/>
            <person name="Miller A.N."/>
            <person name="Grigoriev I.V."/>
            <person name="Debuchy R."/>
            <person name="Gladieux P."/>
            <person name="Thoren M.H."/>
            <person name="Johannesson H."/>
        </authorList>
    </citation>
    <scope>NUCLEOTIDE SEQUENCE</scope>
    <source>
        <strain evidence="11">CBS 958.72</strain>
    </source>
</reference>
<evidence type="ECO:0000313" key="11">
    <source>
        <dbReference type="EMBL" id="KAK3369795.1"/>
    </source>
</evidence>
<keyword evidence="7" id="KW-0449">Lipoprotein</keyword>
<protein>
    <recommendedName>
        <fullName evidence="10">Copper acquisition factor BIM1-like domain-containing protein</fullName>
    </recommendedName>
</protein>
<comment type="subcellular location">
    <subcellularLocation>
        <location evidence="1">Cell membrane</location>
        <topology evidence="1">Lipid-anchor</topology>
        <topology evidence="1">GPI-anchor</topology>
    </subcellularLocation>
</comment>
<evidence type="ECO:0000256" key="8">
    <source>
        <dbReference type="SAM" id="MobiDB-lite"/>
    </source>
</evidence>
<dbReference type="EMBL" id="JAULSN010000006">
    <property type="protein sequence ID" value="KAK3369795.1"/>
    <property type="molecule type" value="Genomic_DNA"/>
</dbReference>
<feature type="domain" description="Copper acquisition factor BIM1-like" evidence="10">
    <location>
        <begin position="19"/>
        <end position="160"/>
    </location>
</feature>